<organism evidence="3">
    <name type="scientific">Sesamum radiatum</name>
    <name type="common">Black benniseed</name>
    <dbReference type="NCBI Taxonomy" id="300843"/>
    <lineage>
        <taxon>Eukaryota</taxon>
        <taxon>Viridiplantae</taxon>
        <taxon>Streptophyta</taxon>
        <taxon>Embryophyta</taxon>
        <taxon>Tracheophyta</taxon>
        <taxon>Spermatophyta</taxon>
        <taxon>Magnoliopsida</taxon>
        <taxon>eudicotyledons</taxon>
        <taxon>Gunneridae</taxon>
        <taxon>Pentapetalae</taxon>
        <taxon>asterids</taxon>
        <taxon>lamiids</taxon>
        <taxon>Lamiales</taxon>
        <taxon>Pedaliaceae</taxon>
        <taxon>Sesamum</taxon>
    </lineage>
</organism>
<evidence type="ECO:0000313" key="3">
    <source>
        <dbReference type="EMBL" id="KAL0324769.1"/>
    </source>
</evidence>
<accession>A0AAW2LZV1</accession>
<evidence type="ECO:0008006" key="4">
    <source>
        <dbReference type="Google" id="ProtNLM"/>
    </source>
</evidence>
<keyword evidence="1" id="KW-0175">Coiled coil</keyword>
<reference evidence="3" key="2">
    <citation type="journal article" date="2024" name="Plant">
        <title>Genomic evolution and insights into agronomic trait innovations of Sesamum species.</title>
        <authorList>
            <person name="Miao H."/>
            <person name="Wang L."/>
            <person name="Qu L."/>
            <person name="Liu H."/>
            <person name="Sun Y."/>
            <person name="Le M."/>
            <person name="Wang Q."/>
            <person name="Wei S."/>
            <person name="Zheng Y."/>
            <person name="Lin W."/>
            <person name="Duan Y."/>
            <person name="Cao H."/>
            <person name="Xiong S."/>
            <person name="Wang X."/>
            <person name="Wei L."/>
            <person name="Li C."/>
            <person name="Ma Q."/>
            <person name="Ju M."/>
            <person name="Zhao R."/>
            <person name="Li G."/>
            <person name="Mu C."/>
            <person name="Tian Q."/>
            <person name="Mei H."/>
            <person name="Zhang T."/>
            <person name="Gao T."/>
            <person name="Zhang H."/>
        </authorList>
    </citation>
    <scope>NUCLEOTIDE SEQUENCE</scope>
    <source>
        <strain evidence="3">G02</strain>
    </source>
</reference>
<feature type="coiled-coil region" evidence="1">
    <location>
        <begin position="35"/>
        <end position="82"/>
    </location>
</feature>
<feature type="region of interest" description="Disordered" evidence="2">
    <location>
        <begin position="1"/>
        <end position="32"/>
    </location>
</feature>
<comment type="caution">
    <text evidence="3">The sequence shown here is derived from an EMBL/GenBank/DDBJ whole genome shotgun (WGS) entry which is preliminary data.</text>
</comment>
<evidence type="ECO:0000256" key="2">
    <source>
        <dbReference type="SAM" id="MobiDB-lite"/>
    </source>
</evidence>
<sequence>MSSLSQEDLGGCLERGDLVAPSQESWPRHREDVYKKRQEDRVERLLGDVTKLKDLKKEAVVRYQAEKEVKRLQREVKADHAEELQTLADQVRKEFPETEEGKNFLEACWASCLALYTKSEDYKREVAMVAGPYLRFAFEACC</sequence>
<dbReference type="AlphaFoldDB" id="A0AAW2LZV1"/>
<dbReference type="EMBL" id="JACGWJ010000023">
    <property type="protein sequence ID" value="KAL0324769.1"/>
    <property type="molecule type" value="Genomic_DNA"/>
</dbReference>
<reference evidence="3" key="1">
    <citation type="submission" date="2020-06" db="EMBL/GenBank/DDBJ databases">
        <authorList>
            <person name="Li T."/>
            <person name="Hu X."/>
            <person name="Zhang T."/>
            <person name="Song X."/>
            <person name="Zhang H."/>
            <person name="Dai N."/>
            <person name="Sheng W."/>
            <person name="Hou X."/>
            <person name="Wei L."/>
        </authorList>
    </citation>
    <scope>NUCLEOTIDE SEQUENCE</scope>
    <source>
        <strain evidence="3">G02</strain>
        <tissue evidence="3">Leaf</tissue>
    </source>
</reference>
<name>A0AAW2LZV1_SESRA</name>
<gene>
    <name evidence="3" type="ORF">Sradi_5046200</name>
</gene>
<proteinExistence type="predicted"/>
<protein>
    <recommendedName>
        <fullName evidence="4">RAB6-interacting golgin</fullName>
    </recommendedName>
</protein>
<evidence type="ECO:0000256" key="1">
    <source>
        <dbReference type="SAM" id="Coils"/>
    </source>
</evidence>